<evidence type="ECO:0000313" key="3">
    <source>
        <dbReference type="EMBL" id="AWM78858.1"/>
    </source>
</evidence>
<feature type="domain" description="HTH LytTR-type" evidence="2">
    <location>
        <begin position="165"/>
        <end position="264"/>
    </location>
</feature>
<dbReference type="SMART" id="SM00850">
    <property type="entry name" value="LytTR"/>
    <property type="match status" value="1"/>
</dbReference>
<evidence type="ECO:0000313" key="4">
    <source>
        <dbReference type="Proteomes" id="UP000247763"/>
    </source>
</evidence>
<evidence type="ECO:0000256" key="1">
    <source>
        <dbReference type="SAM" id="Phobius"/>
    </source>
</evidence>
<proteinExistence type="predicted"/>
<gene>
    <name evidence="3" type="ORF">HYN04_11905</name>
</gene>
<feature type="transmembrane region" description="Helical" evidence="1">
    <location>
        <begin position="125"/>
        <end position="145"/>
    </location>
</feature>
<dbReference type="Pfam" id="PF04397">
    <property type="entry name" value="LytTR"/>
    <property type="match status" value="1"/>
</dbReference>
<dbReference type="PROSITE" id="PS50930">
    <property type="entry name" value="HTH_LYTTR"/>
    <property type="match status" value="1"/>
</dbReference>
<feature type="transmembrane region" description="Helical" evidence="1">
    <location>
        <begin position="26"/>
        <end position="51"/>
    </location>
</feature>
<name>A0A2Z3I547_9CAUL</name>
<reference evidence="4" key="1">
    <citation type="submission" date="2018-05" db="EMBL/GenBank/DDBJ databases">
        <title>Genome sequencing of Phenylobacterium sp. HYN0004.</title>
        <authorList>
            <person name="Yi H."/>
            <person name="Baek C."/>
        </authorList>
    </citation>
    <scope>NUCLEOTIDE SEQUENCE [LARGE SCALE GENOMIC DNA]</scope>
    <source>
        <strain evidence="4">HYN0004</strain>
    </source>
</reference>
<dbReference type="GO" id="GO:0003677">
    <property type="term" value="F:DNA binding"/>
    <property type="evidence" value="ECO:0007669"/>
    <property type="project" value="InterPro"/>
</dbReference>
<sequence length="264" mass="27962">MTPPLRQPPGSAVREAWTAPRFRRSVGVTAGVAAAVGAFLAFVGAFGLSAFPLAWRLAYLVPVAILTGMIGLCGFLAARRLAPGGNRWVQAGLGGLMVFIPAGVVVWLTAGLMPGQALSLSELPGYLGTSLVVSVSMSVLSVAVMPPPRDPAAVPEAATPPSRFLERLPVRLRGAAIWAVEAEDHYLRVHTSAGQDLILLRMADAVAELEGQEGMQVHRSWWVARAGIADARRADGRATLTLKDGAEAPVSRTYAAELRRRGWI</sequence>
<keyword evidence="1" id="KW-0472">Membrane</keyword>
<dbReference type="InterPro" id="IPR007492">
    <property type="entry name" value="LytTR_DNA-bd_dom"/>
</dbReference>
<feature type="transmembrane region" description="Helical" evidence="1">
    <location>
        <begin position="57"/>
        <end position="78"/>
    </location>
</feature>
<dbReference type="KEGG" id="phb:HYN04_11905"/>
<dbReference type="Proteomes" id="UP000247763">
    <property type="component" value="Chromosome"/>
</dbReference>
<dbReference type="RefSeq" id="WP_110451424.1">
    <property type="nucleotide sequence ID" value="NZ_CP029479.1"/>
</dbReference>
<keyword evidence="4" id="KW-1185">Reference proteome</keyword>
<dbReference type="OrthoDB" id="7028951at2"/>
<dbReference type="EMBL" id="CP029479">
    <property type="protein sequence ID" value="AWM78858.1"/>
    <property type="molecule type" value="Genomic_DNA"/>
</dbReference>
<accession>A0A2Z3I547</accession>
<organism evidence="3 4">
    <name type="scientific">Phenylobacterium parvum</name>
    <dbReference type="NCBI Taxonomy" id="2201350"/>
    <lineage>
        <taxon>Bacteria</taxon>
        <taxon>Pseudomonadati</taxon>
        <taxon>Pseudomonadota</taxon>
        <taxon>Alphaproteobacteria</taxon>
        <taxon>Caulobacterales</taxon>
        <taxon>Caulobacteraceae</taxon>
        <taxon>Phenylobacterium</taxon>
    </lineage>
</organism>
<evidence type="ECO:0000259" key="2">
    <source>
        <dbReference type="PROSITE" id="PS50930"/>
    </source>
</evidence>
<dbReference type="AlphaFoldDB" id="A0A2Z3I547"/>
<protein>
    <recommendedName>
        <fullName evidence="2">HTH LytTR-type domain-containing protein</fullName>
    </recommendedName>
</protein>
<keyword evidence="1" id="KW-1133">Transmembrane helix</keyword>
<feature type="transmembrane region" description="Helical" evidence="1">
    <location>
        <begin position="90"/>
        <end position="113"/>
    </location>
</feature>
<keyword evidence="1" id="KW-0812">Transmembrane</keyword>
<dbReference type="Gene3D" id="2.40.50.1020">
    <property type="entry name" value="LytTr DNA-binding domain"/>
    <property type="match status" value="1"/>
</dbReference>